<dbReference type="InterPro" id="IPR042229">
    <property type="entry name" value="Listeria/Bacterioides_rpt_sf"/>
</dbReference>
<organism evidence="3 4">
    <name type="scientific">Candidatus Borkfalkia faecipullorum</name>
    <dbReference type="NCBI Taxonomy" id="2838510"/>
    <lineage>
        <taxon>Bacteria</taxon>
        <taxon>Bacillati</taxon>
        <taxon>Bacillota</taxon>
        <taxon>Clostridia</taxon>
        <taxon>Christensenellales</taxon>
        <taxon>Christensenellaceae</taxon>
        <taxon>Candidatus Borkfalkia</taxon>
    </lineage>
</organism>
<name>A0A9D2AFR1_9FIRM</name>
<protein>
    <submittedName>
        <fullName evidence="3">InlB B-repeat-containing protein</fullName>
    </submittedName>
</protein>
<feature type="chain" id="PRO_5039460624" evidence="2">
    <location>
        <begin position="19"/>
        <end position="1431"/>
    </location>
</feature>
<dbReference type="EMBL" id="DXFX01000082">
    <property type="protein sequence ID" value="HIX08109.1"/>
    <property type="molecule type" value="Genomic_DNA"/>
</dbReference>
<dbReference type="Pfam" id="PF09479">
    <property type="entry name" value="Flg_new"/>
    <property type="match status" value="4"/>
</dbReference>
<evidence type="ECO:0000313" key="3">
    <source>
        <dbReference type="EMBL" id="HIX08109.1"/>
    </source>
</evidence>
<reference evidence="3" key="1">
    <citation type="journal article" date="2021" name="PeerJ">
        <title>Extensive microbial diversity within the chicken gut microbiome revealed by metagenomics and culture.</title>
        <authorList>
            <person name="Gilroy R."/>
            <person name="Ravi A."/>
            <person name="Getino M."/>
            <person name="Pursley I."/>
            <person name="Horton D.L."/>
            <person name="Alikhan N.F."/>
            <person name="Baker D."/>
            <person name="Gharbi K."/>
            <person name="Hall N."/>
            <person name="Watson M."/>
            <person name="Adriaenssens E.M."/>
            <person name="Foster-Nyarko E."/>
            <person name="Jarju S."/>
            <person name="Secka A."/>
            <person name="Antonio M."/>
            <person name="Oren A."/>
            <person name="Chaudhuri R.R."/>
            <person name="La Ragione R."/>
            <person name="Hildebrand F."/>
            <person name="Pallen M.J."/>
        </authorList>
    </citation>
    <scope>NUCLEOTIDE SEQUENCE</scope>
    <source>
        <strain evidence="3">811</strain>
    </source>
</reference>
<feature type="signal peptide" evidence="2">
    <location>
        <begin position="1"/>
        <end position="18"/>
    </location>
</feature>
<keyword evidence="2" id="KW-0732">Signal</keyword>
<gene>
    <name evidence="3" type="ORF">H9741_06545</name>
</gene>
<dbReference type="Gene3D" id="2.160.20.110">
    <property type="match status" value="3"/>
</dbReference>
<sequence length="1431" mass="156795">MKKILAVLAVSCTVMLFAACQDKTYDVTFMVDGAQYGETLTVKEGETVTLPAAPQKEGYRFIDWYEADVEEAFDDAAAVSRDYTLSAKFEENVYTLSFDGGDAEGEMSSVELTYTQEYTLPACTYEWTDHAFVGWALEADGEMTYADGAKVSKLTAEHEAEVTLYAVWSEQYYTVSFDGGDGLGSMQSVKVPMSGKVSLPANAFVKEGWHFAGWATQENGEAVYTDGAEISALTQTVGGSVTLYAVWEEDYYLVRYNANGGEGTMAEQKVKLSETAALTANAFTKEGYTFVGWATSADGEAVYDDAEQVTALASQNGAVIELYAVWRGAPETYTVVTKIQQADGSFTETSEQKDSYFGETVSATAEEKTGYESQILNNNAVLDGGNDTVITIEYTLKEYTVTVTGVYGTKKFEAAKQTFTYLTETFAADVSKIVEVDGAAYKFVSSEDSLTVEKNTAENIFIEAKYAIGVSTAEEFADVYNNKHTLDLFLENDIDFTEYFKTHSFSGDTPYFFCNWNDFTGTLDGNGHSLTGLTRGINGDGTYTYNRHYGFFGGMAGTFKNVYIQMELAVNAGEGGGFTNGAIIQTLKGTLENCIFDVTLHYYIDWGAWDCGLFDSVENTAVVRDCVFIVNNHTPGALFARNQADFTVENVAFIGNYNIEAENLLRGTSDGKPHTKMKDLYVFTSMEQAVQGVGYALKADYAQGSVVCNRSIWEDNTSKLSELFAGMNDVFDASYTVVTKTETSEGVFEESSRIEEGALFTMAAVTAEEKEGFVCTVSGDNVLIDGNRQITVTVQYSYPRYTATLTGVSGNGEFEIESKVFMEKTEGFTMQFPEEVTVNGVTYLLVSVTDQPEVPANAAQNMQFRAEYKVEVSTAEELVNAMKNAPQANIVLVNDVDLSDYLAANPWNSRDTSENGAFFNVPFSGVLDGQGYSVTNLISTAGLVDRYLNTVFREISEKGIVKNLHIQAYLGLSAGGEGARMGLFIGNLYGTVENCFFEIHAEYNVDWYMYGAAPIYNLGEKAAVRNTVFYIPNTNGLRMICSTGWGQAFEGYGVFDKVAFVYGNSDVNNSLPTLYNPNITNIYIIRADKSAGEFNDAKALNSESYKAAETGDKNSKAYWDATSFEAITAAMDGFTFTANKLMFGEKVIADYDGVNEVSNAYDFVTSVRNHPAGSFKLTQDIDMNDYLQAYPWNWTDVRAFFDASFSGTLDGQGHSVLNFTSTAGLINRWENAVFREITEEGVIKNVHLQVSLGVTAFEGQDRAILFGNMYGTIENCFFEIDVQTDSSWGMYGASVFYRLAETSSVKNTVFYIPNSSDFRLMCANTGTDALGTFENVTYVCGGFNMPGLLPNQVNPNISGINLIKVDETAGTFSEVKTLKADYATGSTANDASLWEDSTFDAVNAAMSGFTFSADKILFGETVIRDYSAAQA</sequence>
<reference evidence="3" key="2">
    <citation type="submission" date="2021-04" db="EMBL/GenBank/DDBJ databases">
        <authorList>
            <person name="Gilroy R."/>
        </authorList>
    </citation>
    <scope>NUCLEOTIDE SEQUENCE</scope>
    <source>
        <strain evidence="3">811</strain>
    </source>
</reference>
<dbReference type="Gene3D" id="2.60.40.4270">
    <property type="entry name" value="Listeria-Bacteroides repeat domain"/>
    <property type="match status" value="4"/>
</dbReference>
<evidence type="ECO:0000256" key="2">
    <source>
        <dbReference type="SAM" id="SignalP"/>
    </source>
</evidence>
<dbReference type="PROSITE" id="PS51257">
    <property type="entry name" value="PROKAR_LIPOPROTEIN"/>
    <property type="match status" value="1"/>
</dbReference>
<dbReference type="InterPro" id="IPR013378">
    <property type="entry name" value="InlB-like_B-rpt"/>
</dbReference>
<evidence type="ECO:0000313" key="4">
    <source>
        <dbReference type="Proteomes" id="UP000824204"/>
    </source>
</evidence>
<evidence type="ECO:0000256" key="1">
    <source>
        <dbReference type="ARBA" id="ARBA00004196"/>
    </source>
</evidence>
<comment type="subcellular location">
    <subcellularLocation>
        <location evidence="1">Cell envelope</location>
    </subcellularLocation>
</comment>
<dbReference type="Proteomes" id="UP000824204">
    <property type="component" value="Unassembled WGS sequence"/>
</dbReference>
<comment type="caution">
    <text evidence="3">The sequence shown here is derived from an EMBL/GenBank/DDBJ whole genome shotgun (WGS) entry which is preliminary data.</text>
</comment>
<accession>A0A9D2AFR1</accession>
<dbReference type="GO" id="GO:0030313">
    <property type="term" value="C:cell envelope"/>
    <property type="evidence" value="ECO:0007669"/>
    <property type="project" value="UniProtKB-SubCell"/>
</dbReference>
<proteinExistence type="predicted"/>